<dbReference type="PROSITE" id="PS50931">
    <property type="entry name" value="HTH_LYSR"/>
    <property type="match status" value="1"/>
</dbReference>
<reference evidence="7" key="1">
    <citation type="journal article" date="2019" name="Int. J. Syst. Evol. Microbiol.">
        <title>The Global Catalogue of Microorganisms (GCM) 10K type strain sequencing project: providing services to taxonomists for standard genome sequencing and annotation.</title>
        <authorList>
            <consortium name="The Broad Institute Genomics Platform"/>
            <consortium name="The Broad Institute Genome Sequencing Center for Infectious Disease"/>
            <person name="Wu L."/>
            <person name="Ma J."/>
        </authorList>
    </citation>
    <scope>NUCLEOTIDE SEQUENCE [LARGE SCALE GENOMIC DNA]</scope>
    <source>
        <strain evidence="7">CGMCC 1.12806</strain>
    </source>
</reference>
<dbReference type="InterPro" id="IPR037410">
    <property type="entry name" value="BudR_PBP2"/>
</dbReference>
<dbReference type="Gene3D" id="3.40.190.10">
    <property type="entry name" value="Periplasmic binding protein-like II"/>
    <property type="match status" value="2"/>
</dbReference>
<keyword evidence="4" id="KW-0804">Transcription</keyword>
<protein>
    <submittedName>
        <fullName evidence="6">LysR family transcriptional regulator</fullName>
    </submittedName>
</protein>
<dbReference type="Pfam" id="PF00126">
    <property type="entry name" value="HTH_1"/>
    <property type="match status" value="1"/>
</dbReference>
<keyword evidence="2" id="KW-0805">Transcription regulation</keyword>
<comment type="similarity">
    <text evidence="1">Belongs to the LysR transcriptional regulatory family.</text>
</comment>
<dbReference type="Gene3D" id="1.10.10.10">
    <property type="entry name" value="Winged helix-like DNA-binding domain superfamily/Winged helix DNA-binding domain"/>
    <property type="match status" value="1"/>
</dbReference>
<dbReference type="PRINTS" id="PR00039">
    <property type="entry name" value="HTHLYSR"/>
</dbReference>
<dbReference type="SUPFAM" id="SSF46785">
    <property type="entry name" value="Winged helix' DNA-binding domain"/>
    <property type="match status" value="1"/>
</dbReference>
<accession>A0ABQ1G223</accession>
<evidence type="ECO:0000256" key="1">
    <source>
        <dbReference type="ARBA" id="ARBA00009437"/>
    </source>
</evidence>
<dbReference type="CDD" id="cd08451">
    <property type="entry name" value="PBP2_BudR"/>
    <property type="match status" value="1"/>
</dbReference>
<keyword evidence="3" id="KW-0238">DNA-binding</keyword>
<keyword evidence="7" id="KW-1185">Reference proteome</keyword>
<evidence type="ECO:0000256" key="3">
    <source>
        <dbReference type="ARBA" id="ARBA00023125"/>
    </source>
</evidence>
<proteinExistence type="inferred from homology"/>
<gene>
    <name evidence="6" type="primary">alsR</name>
    <name evidence="6" type="ORF">GCM10011328_07500</name>
</gene>
<dbReference type="Pfam" id="PF03466">
    <property type="entry name" value="LysR_substrate"/>
    <property type="match status" value="1"/>
</dbReference>
<dbReference type="InterPro" id="IPR036388">
    <property type="entry name" value="WH-like_DNA-bd_sf"/>
</dbReference>
<evidence type="ECO:0000313" key="7">
    <source>
        <dbReference type="Proteomes" id="UP000627464"/>
    </source>
</evidence>
<dbReference type="InterPro" id="IPR036390">
    <property type="entry name" value="WH_DNA-bd_sf"/>
</dbReference>
<dbReference type="Proteomes" id="UP000627464">
    <property type="component" value="Unassembled WGS sequence"/>
</dbReference>
<name>A0ABQ1G223_9GAMM</name>
<dbReference type="EMBL" id="BMFZ01000002">
    <property type="protein sequence ID" value="GGA35235.1"/>
    <property type="molecule type" value="Genomic_DNA"/>
</dbReference>
<dbReference type="InterPro" id="IPR005119">
    <property type="entry name" value="LysR_subst-bd"/>
</dbReference>
<evidence type="ECO:0000313" key="6">
    <source>
        <dbReference type="EMBL" id="GGA35235.1"/>
    </source>
</evidence>
<evidence type="ECO:0000256" key="4">
    <source>
        <dbReference type="ARBA" id="ARBA00023163"/>
    </source>
</evidence>
<feature type="domain" description="HTH lysR-type" evidence="5">
    <location>
        <begin position="19"/>
        <end position="76"/>
    </location>
</feature>
<dbReference type="InterPro" id="IPR000847">
    <property type="entry name" value="LysR_HTH_N"/>
</dbReference>
<organism evidence="6 7">
    <name type="scientific">Hafnia psychrotolerans</name>
    <dbReference type="NCBI Taxonomy" id="1477018"/>
    <lineage>
        <taxon>Bacteria</taxon>
        <taxon>Pseudomonadati</taxon>
        <taxon>Pseudomonadota</taxon>
        <taxon>Gammaproteobacteria</taxon>
        <taxon>Enterobacterales</taxon>
        <taxon>Hafniaceae</taxon>
        <taxon>Hafnia</taxon>
    </lineage>
</organism>
<dbReference type="PANTHER" id="PTHR30346:SF30">
    <property type="entry name" value="SMALL NEUTRAL PROTEASE REGULATORY PROTEIN"/>
    <property type="match status" value="1"/>
</dbReference>
<sequence length="320" mass="34747">MMSNAFISYNGYLESMAMIELKRLKAFVTVVEAGSITRAAELLFIQQPPLSRLLQGLEQDFGVPLLRRLPRGVVTTDAGEVLLQEARALLARAEQLSAAMQRAALGEQGRIRIGFTSSAALHTFVPALLRRYREIFPSVSTQLEESGSGELLAAVVAGQLDVAFVRMSVKEMPELEMEKVLEEPMWVAVPAGHRLALQRTGQLLKLEDLSNEPFVLYRRRAGQGLYDAILAAYVRAGFSPHIVQEAPRLTSCLSLVGAGLGISIVPESMTRLGGEGVVFLPLDAATQLSAPLYLARRGDSHASSIINTFCQLVTSQLAGN</sequence>
<evidence type="ECO:0000256" key="2">
    <source>
        <dbReference type="ARBA" id="ARBA00023015"/>
    </source>
</evidence>
<dbReference type="SUPFAM" id="SSF53850">
    <property type="entry name" value="Periplasmic binding protein-like II"/>
    <property type="match status" value="1"/>
</dbReference>
<comment type="caution">
    <text evidence="6">The sequence shown here is derived from an EMBL/GenBank/DDBJ whole genome shotgun (WGS) entry which is preliminary data.</text>
</comment>
<dbReference type="PANTHER" id="PTHR30346">
    <property type="entry name" value="TRANSCRIPTIONAL DUAL REGULATOR HCAR-RELATED"/>
    <property type="match status" value="1"/>
</dbReference>
<evidence type="ECO:0000259" key="5">
    <source>
        <dbReference type="PROSITE" id="PS50931"/>
    </source>
</evidence>